<evidence type="ECO:0000313" key="2">
    <source>
        <dbReference type="EMBL" id="KAF2110863.1"/>
    </source>
</evidence>
<accession>A0A6A5YVF2</accession>
<protein>
    <submittedName>
        <fullName evidence="2">Heterokaryon incompatibility protein-domain-containing protein</fullName>
    </submittedName>
</protein>
<keyword evidence="3" id="KW-1185">Reference proteome</keyword>
<dbReference type="EMBL" id="ML977336">
    <property type="protein sequence ID" value="KAF2110863.1"/>
    <property type="molecule type" value="Genomic_DNA"/>
</dbReference>
<dbReference type="Pfam" id="PF06985">
    <property type="entry name" value="HET"/>
    <property type="match status" value="1"/>
</dbReference>
<dbReference type="Proteomes" id="UP000799770">
    <property type="component" value="Unassembled WGS sequence"/>
</dbReference>
<dbReference type="AlphaFoldDB" id="A0A6A5YVF2"/>
<dbReference type="InterPro" id="IPR010730">
    <property type="entry name" value="HET"/>
</dbReference>
<dbReference type="PANTHER" id="PTHR33112:SF15">
    <property type="entry name" value="HETEROKARYON INCOMPATIBILITY DOMAIN-CONTAINING PROTEIN"/>
    <property type="match status" value="1"/>
</dbReference>
<reference evidence="2" key="1">
    <citation type="journal article" date="2020" name="Stud. Mycol.">
        <title>101 Dothideomycetes genomes: a test case for predicting lifestyles and emergence of pathogens.</title>
        <authorList>
            <person name="Haridas S."/>
            <person name="Albert R."/>
            <person name="Binder M."/>
            <person name="Bloem J."/>
            <person name="Labutti K."/>
            <person name="Salamov A."/>
            <person name="Andreopoulos B."/>
            <person name="Baker S."/>
            <person name="Barry K."/>
            <person name="Bills G."/>
            <person name="Bluhm B."/>
            <person name="Cannon C."/>
            <person name="Castanera R."/>
            <person name="Culley D."/>
            <person name="Daum C."/>
            <person name="Ezra D."/>
            <person name="Gonzalez J."/>
            <person name="Henrissat B."/>
            <person name="Kuo A."/>
            <person name="Liang C."/>
            <person name="Lipzen A."/>
            <person name="Lutzoni F."/>
            <person name="Magnuson J."/>
            <person name="Mondo S."/>
            <person name="Nolan M."/>
            <person name="Ohm R."/>
            <person name="Pangilinan J."/>
            <person name="Park H.-J."/>
            <person name="Ramirez L."/>
            <person name="Alfaro M."/>
            <person name="Sun H."/>
            <person name="Tritt A."/>
            <person name="Yoshinaga Y."/>
            <person name="Zwiers L.-H."/>
            <person name="Turgeon B."/>
            <person name="Goodwin S."/>
            <person name="Spatafora J."/>
            <person name="Crous P."/>
            <person name="Grigoriev I."/>
        </authorList>
    </citation>
    <scope>NUCLEOTIDE SEQUENCE</scope>
    <source>
        <strain evidence="2">CBS 627.86</strain>
    </source>
</reference>
<dbReference type="PANTHER" id="PTHR33112">
    <property type="entry name" value="DOMAIN PROTEIN, PUTATIVE-RELATED"/>
    <property type="match status" value="1"/>
</dbReference>
<dbReference type="OrthoDB" id="8300194at2759"/>
<sequence>MNGRTRTQMKANLWESIPCLLRPPPLKWVANRIKRWLWACNESHSSCNLPKSTPLPTRVIDVGSPNVQPRLYTTSGESARYITLSHRWASPESRSKRLMTTKSNIASMCSGIPIDDLPKTFLEAVEVTRALGIQYLWIDSLCVIQNDAQDKAHEVNLMMDVYSNAYLTLAADWSPHSDGGLYVSPRTIRSGIDVPDSSGNEHEILIGGAFDSAEYENCKARHNVSVLNTRGWVLQERILSHRTVRFGSYELQWTCAELEGCQCERSPSPPKDYEPLVPGLETHFRELMEAFGHRDTLHLVHRSLARRWNAIVSDYSQRELTFDEDRLSAIAGIAGKIPILRDDYVAGMWQVWLKASLGWYTPLLPNWATKEHVRMPPSYAPSWSWASVIAPVMFSFTETSDFHCVRINLEAVDASPDVPYDTVRLVARGYLVPCILGITSGLSVPWIPEGPCLEYMSEGIHIDTGWMSTDWEDRQLSLFLISADRGGSVSFLSTHWLLLQLDESGEREIYTRFGFVKLQHTVQEYHAILRGLGRRSVVRIV</sequence>
<organism evidence="2 3">
    <name type="scientific">Lophiotrema nucula</name>
    <dbReference type="NCBI Taxonomy" id="690887"/>
    <lineage>
        <taxon>Eukaryota</taxon>
        <taxon>Fungi</taxon>
        <taxon>Dikarya</taxon>
        <taxon>Ascomycota</taxon>
        <taxon>Pezizomycotina</taxon>
        <taxon>Dothideomycetes</taxon>
        <taxon>Pleosporomycetidae</taxon>
        <taxon>Pleosporales</taxon>
        <taxon>Lophiotremataceae</taxon>
        <taxon>Lophiotrema</taxon>
    </lineage>
</organism>
<proteinExistence type="predicted"/>
<gene>
    <name evidence="2" type="ORF">BDV96DRAFT_192716</name>
</gene>
<evidence type="ECO:0000313" key="3">
    <source>
        <dbReference type="Proteomes" id="UP000799770"/>
    </source>
</evidence>
<evidence type="ECO:0000259" key="1">
    <source>
        <dbReference type="Pfam" id="PF06985"/>
    </source>
</evidence>
<name>A0A6A5YVF2_9PLEO</name>
<feature type="domain" description="Heterokaryon incompatibility" evidence="1">
    <location>
        <begin position="81"/>
        <end position="236"/>
    </location>
</feature>